<gene>
    <name evidence="1" type="ORF">X271_00584</name>
</gene>
<keyword evidence="2" id="KW-1185">Reference proteome</keyword>
<accession>W8GTB3</accession>
<evidence type="ECO:0000313" key="2">
    <source>
        <dbReference type="Proteomes" id="UP000019450"/>
    </source>
</evidence>
<dbReference type="AlphaFoldDB" id="W8GTB3"/>
<protein>
    <recommendedName>
        <fullName evidence="3">DUF3800 domain-containing protein</fullName>
    </recommendedName>
</protein>
<name>W8GTB3_9MOLU</name>
<dbReference type="InterPro" id="IPR024524">
    <property type="entry name" value="DUF3800"/>
</dbReference>
<dbReference type="eggNOG" id="ENOG5032ZGR">
    <property type="taxonomic scope" value="Bacteria"/>
</dbReference>
<dbReference type="EMBL" id="CP006932">
    <property type="protein sequence ID" value="AHK22670.1"/>
    <property type="molecule type" value="Genomic_DNA"/>
</dbReference>
<reference evidence="1 2" key="1">
    <citation type="journal article" date="2014" name="Genome Biol. Evol.">
        <title>Phylogenomics of "Candidatus Hepatoplasma crinochetorum," a Lineage of Mollicutes Associated with Noninsect Arthropods.</title>
        <authorList>
            <person name="Leclercq S."/>
            <person name="Dittmer J."/>
            <person name="Bouchon D."/>
            <person name="Cordaux R."/>
        </authorList>
    </citation>
    <scope>NUCLEOTIDE SEQUENCE [LARGE SCALE GENOMIC DNA]</scope>
    <source>
        <strain evidence="1 2">Av</strain>
    </source>
</reference>
<organism evidence="1 2">
    <name type="scientific">Candidatus Hepatoplasma crinochetorum Av</name>
    <dbReference type="NCBI Taxonomy" id="1427984"/>
    <lineage>
        <taxon>Bacteria</taxon>
        <taxon>Bacillati</taxon>
        <taxon>Mycoplasmatota</taxon>
        <taxon>Mollicutes</taxon>
        <taxon>Candidatus Hepatoplasmataceae</taxon>
        <taxon>Candidatus Hepatoplasma</taxon>
    </lineage>
</organism>
<dbReference type="Proteomes" id="UP000019450">
    <property type="component" value="Chromosome"/>
</dbReference>
<dbReference type="Pfam" id="PF12686">
    <property type="entry name" value="DUF3800"/>
    <property type="match status" value="1"/>
</dbReference>
<proteinExistence type="predicted"/>
<evidence type="ECO:0008006" key="3">
    <source>
        <dbReference type="Google" id="ProtNLM"/>
    </source>
</evidence>
<evidence type="ECO:0000313" key="1">
    <source>
        <dbReference type="EMBL" id="AHK22670.1"/>
    </source>
</evidence>
<dbReference type="KEGG" id="hcr:X271_00584"/>
<dbReference type="HOGENOM" id="CLU_105432_0_0_14"/>
<sequence length="225" mass="27074">MKIYMYIDESGVLHKNDYYNIFLFGGICFINENLRNKCKWEYGKRELEIKNKYPNNKELKGNTLKNKHKKYLYSILNGEKTFIGKVNINKLKEIDWQRKKSIQKYKDWFLMMLIKEQVNNLIIKKEINVNEKNIFHIFVDNQNISIDEKNNLTKKINQEFFKGKYNNKKEFIKPIFNQFGKIKVKYVNSETNELIRAADILCNNKFNKIKEEKSIEGKHVIFSHP</sequence>